<evidence type="ECO:0000256" key="1">
    <source>
        <dbReference type="SAM" id="MobiDB-lite"/>
    </source>
</evidence>
<evidence type="ECO:0000313" key="4">
    <source>
        <dbReference type="EMBL" id="PMD47893.1"/>
    </source>
</evidence>
<feature type="compositionally biased region" description="Basic and acidic residues" evidence="1">
    <location>
        <begin position="475"/>
        <end position="494"/>
    </location>
</feature>
<evidence type="ECO:0000256" key="2">
    <source>
        <dbReference type="SAM" id="Phobius"/>
    </source>
</evidence>
<feature type="chain" id="PRO_5014443372" evidence="3">
    <location>
        <begin position="24"/>
        <end position="512"/>
    </location>
</feature>
<sequence length="512" mass="54509">MQLFKLYGVYLFVFSRLAHPTAAAVSACEIGDVPADVPIVVSTQEELQAAIPANCTEIVGSITIAQDYTGPFTLNGITYFEGSIASADNNSLAYTEAPDGHPPILLTSFEMQDLLYMGRAQYYSGISLANVPALTSINIPKATYMGSIQIGNFSQASFDFSSLVNATWIEITGGSISSLLLPSLVSVERYLDITSYSSSHAPRLDIEFPALTDALSIAITANLSRLSMPLLSQVTGGVLPYSSSDDTEGGLSVNNLDNSGSTVAMIFPQLQATNVTKFSGAIASIVLPSLNETQGDIYITASEPLAVNLTNLESVHDLILTGNISSINFPALTYVNNLDIESQLPLNCTPATTAYETAWNLHGSNSTNNTYISAMSCHSTTNIQAGGGHKLSTNAKIGIALGVGVASLGALTLLYFWFLAKKKESAAKEVIGEGAIELDERDLREPPPDYDSVMATEVGSLRSEWTAVQLAEGGESEHRDLEDVHREGQERGAVDDGDVSQVTPVERDAVRV</sequence>
<keyword evidence="2" id="KW-0472">Membrane</keyword>
<dbReference type="Proteomes" id="UP000235786">
    <property type="component" value="Unassembled WGS sequence"/>
</dbReference>
<dbReference type="STRING" id="1149755.A0A2J6SAU6"/>
<feature type="region of interest" description="Disordered" evidence="1">
    <location>
        <begin position="472"/>
        <end position="512"/>
    </location>
</feature>
<accession>A0A2J6SAU6</accession>
<evidence type="ECO:0000313" key="5">
    <source>
        <dbReference type="Proteomes" id="UP000235786"/>
    </source>
</evidence>
<dbReference type="PROSITE" id="PS51257">
    <property type="entry name" value="PROKAR_LIPOPROTEIN"/>
    <property type="match status" value="1"/>
</dbReference>
<dbReference type="AlphaFoldDB" id="A0A2J6SAU6"/>
<protein>
    <submittedName>
        <fullName evidence="4">Uncharacterized protein</fullName>
    </submittedName>
</protein>
<feature type="signal peptide" evidence="3">
    <location>
        <begin position="1"/>
        <end position="23"/>
    </location>
</feature>
<dbReference type="OrthoDB" id="536881at2759"/>
<keyword evidence="3" id="KW-0732">Signal</keyword>
<reference evidence="4 5" key="1">
    <citation type="submission" date="2016-04" db="EMBL/GenBank/DDBJ databases">
        <title>A degradative enzymes factory behind the ericoid mycorrhizal symbiosis.</title>
        <authorList>
            <consortium name="DOE Joint Genome Institute"/>
            <person name="Martino E."/>
            <person name="Morin E."/>
            <person name="Grelet G."/>
            <person name="Kuo A."/>
            <person name="Kohler A."/>
            <person name="Daghino S."/>
            <person name="Barry K."/>
            <person name="Choi C."/>
            <person name="Cichocki N."/>
            <person name="Clum A."/>
            <person name="Copeland A."/>
            <person name="Hainaut M."/>
            <person name="Haridas S."/>
            <person name="Labutti K."/>
            <person name="Lindquist E."/>
            <person name="Lipzen A."/>
            <person name="Khouja H.-R."/>
            <person name="Murat C."/>
            <person name="Ohm R."/>
            <person name="Olson A."/>
            <person name="Spatafora J."/>
            <person name="Veneault-Fourrey C."/>
            <person name="Henrissat B."/>
            <person name="Grigoriev I."/>
            <person name="Martin F."/>
            <person name="Perotto S."/>
        </authorList>
    </citation>
    <scope>NUCLEOTIDE SEQUENCE [LARGE SCALE GENOMIC DNA]</scope>
    <source>
        <strain evidence="4 5">F</strain>
    </source>
</reference>
<keyword evidence="2" id="KW-0812">Transmembrane</keyword>
<keyword evidence="2" id="KW-1133">Transmembrane helix</keyword>
<name>A0A2J6SAU6_HYAVF</name>
<proteinExistence type="predicted"/>
<dbReference type="EMBL" id="KZ613938">
    <property type="protein sequence ID" value="PMD47893.1"/>
    <property type="molecule type" value="Genomic_DNA"/>
</dbReference>
<evidence type="ECO:0000256" key="3">
    <source>
        <dbReference type="SAM" id="SignalP"/>
    </source>
</evidence>
<keyword evidence="5" id="KW-1185">Reference proteome</keyword>
<gene>
    <name evidence="4" type="ORF">L207DRAFT_628459</name>
</gene>
<organism evidence="4 5">
    <name type="scientific">Hyaloscypha variabilis (strain UAMH 11265 / GT02V1 / F)</name>
    <name type="common">Meliniomyces variabilis</name>
    <dbReference type="NCBI Taxonomy" id="1149755"/>
    <lineage>
        <taxon>Eukaryota</taxon>
        <taxon>Fungi</taxon>
        <taxon>Dikarya</taxon>
        <taxon>Ascomycota</taxon>
        <taxon>Pezizomycotina</taxon>
        <taxon>Leotiomycetes</taxon>
        <taxon>Helotiales</taxon>
        <taxon>Hyaloscyphaceae</taxon>
        <taxon>Hyaloscypha</taxon>
        <taxon>Hyaloscypha variabilis</taxon>
    </lineage>
</organism>
<feature type="transmembrane region" description="Helical" evidence="2">
    <location>
        <begin position="397"/>
        <end position="418"/>
    </location>
</feature>